<reference evidence="2 3" key="1">
    <citation type="journal article" date="2017" name="Nat. Commun.">
        <title>Genome assembly with in vitro proximity ligation data and whole-genome triplication in lettuce.</title>
        <authorList>
            <person name="Reyes-Chin-Wo S."/>
            <person name="Wang Z."/>
            <person name="Yang X."/>
            <person name="Kozik A."/>
            <person name="Arikit S."/>
            <person name="Song C."/>
            <person name="Xia L."/>
            <person name="Froenicke L."/>
            <person name="Lavelle D.O."/>
            <person name="Truco M.J."/>
            <person name="Xia R."/>
            <person name="Zhu S."/>
            <person name="Xu C."/>
            <person name="Xu H."/>
            <person name="Xu X."/>
            <person name="Cox K."/>
            <person name="Korf I."/>
            <person name="Meyers B.C."/>
            <person name="Michelmore R.W."/>
        </authorList>
    </citation>
    <scope>NUCLEOTIDE SEQUENCE [LARGE SCALE GENOMIC DNA]</scope>
    <source>
        <strain evidence="3">cv. Salinas</strain>
        <tissue evidence="2">Seedlings</tissue>
    </source>
</reference>
<keyword evidence="1" id="KW-0812">Transmembrane</keyword>
<dbReference type="Pfam" id="PF04654">
    <property type="entry name" value="DUF599"/>
    <property type="match status" value="1"/>
</dbReference>
<evidence type="ECO:0000313" key="3">
    <source>
        <dbReference type="Proteomes" id="UP000235145"/>
    </source>
</evidence>
<dbReference type="InterPro" id="IPR006747">
    <property type="entry name" value="DUF599"/>
</dbReference>
<feature type="transmembrane region" description="Helical" evidence="1">
    <location>
        <begin position="78"/>
        <end position="100"/>
    </location>
</feature>
<keyword evidence="1" id="KW-0472">Membrane</keyword>
<proteinExistence type="predicted"/>
<feature type="transmembrane region" description="Helical" evidence="1">
    <location>
        <begin position="12"/>
        <end position="31"/>
    </location>
</feature>
<evidence type="ECO:0000313" key="2">
    <source>
        <dbReference type="EMBL" id="KAJ0195612.1"/>
    </source>
</evidence>
<protein>
    <submittedName>
        <fullName evidence="2">Uncharacterized protein</fullName>
    </submittedName>
</protein>
<keyword evidence="1" id="KW-1133">Transmembrane helix</keyword>
<dbReference type="PANTHER" id="PTHR31168:SF25">
    <property type="entry name" value="TRANSMEMBRANE PROTEIN"/>
    <property type="match status" value="1"/>
</dbReference>
<evidence type="ECO:0000256" key="1">
    <source>
        <dbReference type="SAM" id="Phobius"/>
    </source>
</evidence>
<dbReference type="Proteomes" id="UP000235145">
    <property type="component" value="Unassembled WGS sequence"/>
</dbReference>
<sequence length="238" mass="27066">MGWTWKESHLDLFVVPLGLLIMCIYHLILLYRYHIIPETTTIGFENHNKSAWVEKMLQIETRDRGFAISVLSSNLNGAISLASISLVLCSLIGALLGGSSTNFFTNHFIYGDKRHTTRSIKYISMITFFLLAFACFVQTTRHFVHASFLVSMPKGDVPMKYIQKALIRGSIFWLVGLRVLYIAGTLVLWIFGPIPMLVSSVVLVVLWHFLDTNKDEMIRYQSNHNGGNFLRNNNIGSF</sequence>
<dbReference type="EMBL" id="NBSK02000007">
    <property type="protein sequence ID" value="KAJ0195612.1"/>
    <property type="molecule type" value="Genomic_DNA"/>
</dbReference>
<dbReference type="AlphaFoldDB" id="A0A9R1UYV6"/>
<dbReference type="PANTHER" id="PTHR31168">
    <property type="entry name" value="OS02G0292800 PROTEIN"/>
    <property type="match status" value="1"/>
</dbReference>
<feature type="transmembrane region" description="Helical" evidence="1">
    <location>
        <begin position="120"/>
        <end position="144"/>
    </location>
</feature>
<gene>
    <name evidence="2" type="ORF">LSAT_V11C700382990</name>
</gene>
<feature type="transmembrane region" description="Helical" evidence="1">
    <location>
        <begin position="189"/>
        <end position="210"/>
    </location>
</feature>
<accession>A0A9R1UYV6</accession>
<organism evidence="2 3">
    <name type="scientific">Lactuca sativa</name>
    <name type="common">Garden lettuce</name>
    <dbReference type="NCBI Taxonomy" id="4236"/>
    <lineage>
        <taxon>Eukaryota</taxon>
        <taxon>Viridiplantae</taxon>
        <taxon>Streptophyta</taxon>
        <taxon>Embryophyta</taxon>
        <taxon>Tracheophyta</taxon>
        <taxon>Spermatophyta</taxon>
        <taxon>Magnoliopsida</taxon>
        <taxon>eudicotyledons</taxon>
        <taxon>Gunneridae</taxon>
        <taxon>Pentapetalae</taxon>
        <taxon>asterids</taxon>
        <taxon>campanulids</taxon>
        <taxon>Asterales</taxon>
        <taxon>Asteraceae</taxon>
        <taxon>Cichorioideae</taxon>
        <taxon>Cichorieae</taxon>
        <taxon>Lactucinae</taxon>
        <taxon>Lactuca</taxon>
    </lineage>
</organism>
<keyword evidence="3" id="KW-1185">Reference proteome</keyword>
<name>A0A9R1UYV6_LACSA</name>
<comment type="caution">
    <text evidence="2">The sequence shown here is derived from an EMBL/GenBank/DDBJ whole genome shotgun (WGS) entry which is preliminary data.</text>
</comment>